<organism evidence="3 4">
    <name type="scientific">Caldicellulosiruptor diazotrophicus</name>
    <dbReference type="NCBI Taxonomy" id="2806205"/>
    <lineage>
        <taxon>Bacteria</taxon>
        <taxon>Bacillati</taxon>
        <taxon>Bacillota</taxon>
        <taxon>Bacillota incertae sedis</taxon>
        <taxon>Caldicellulosiruptorales</taxon>
        <taxon>Caldicellulosiruptoraceae</taxon>
        <taxon>Caldicellulosiruptor</taxon>
    </lineage>
</organism>
<feature type="region of interest" description="Disordered" evidence="1">
    <location>
        <begin position="92"/>
        <end position="192"/>
    </location>
</feature>
<feature type="compositionally biased region" description="Basic and acidic residues" evidence="1">
    <location>
        <begin position="161"/>
        <end position="188"/>
    </location>
</feature>
<evidence type="ECO:0000256" key="2">
    <source>
        <dbReference type="SAM" id="Phobius"/>
    </source>
</evidence>
<keyword evidence="4" id="KW-1185">Reference proteome</keyword>
<keyword evidence="2" id="KW-0472">Membrane</keyword>
<keyword evidence="2" id="KW-1133">Transmembrane helix</keyword>
<reference evidence="3 4" key="1">
    <citation type="submission" date="2021-02" db="EMBL/GenBank/DDBJ databases">
        <title>Nitrogen-fixing ability and nitrogen fixation related genes of thermophilic fermentative bacteria in the genus Caldicellulosiruptor.</title>
        <authorList>
            <person name="Chen Y."/>
            <person name="Nishihara A."/>
            <person name="Haruta S."/>
        </authorList>
    </citation>
    <scope>NUCLEOTIDE SEQUENCE [LARGE SCALE GENOMIC DNA]</scope>
    <source>
        <strain evidence="3 4">YA01</strain>
    </source>
</reference>
<name>A0ABN6EC54_9FIRM</name>
<evidence type="ECO:0000313" key="3">
    <source>
        <dbReference type="EMBL" id="BCS82059.1"/>
    </source>
</evidence>
<evidence type="ECO:0000256" key="1">
    <source>
        <dbReference type="SAM" id="MobiDB-lite"/>
    </source>
</evidence>
<dbReference type="Proteomes" id="UP000663623">
    <property type="component" value="Chromosome"/>
</dbReference>
<keyword evidence="2" id="KW-0812">Transmembrane</keyword>
<accession>A0ABN6EC54</accession>
<gene>
    <name evidence="3" type="ORF">CaldiYA01_20190</name>
</gene>
<protein>
    <submittedName>
        <fullName evidence="3">Uncharacterized protein</fullName>
    </submittedName>
</protein>
<sequence length="463" mass="53461">MKVNDEKLDRIFEEVFKVEYRKEFKQELKDLLLKEYDKRKKGRFFLRISTVVVACIVLAIVAFGSIKLDLMRLNVKDTSLVKTEMEKVFQQQVASTRKETKQNDNNDKNSSLFNKQETLKKSDGVEKSQTQSTDKKQPSNDIKRASNSSKEAFATSFSGKPDAEKSHSEKKPSSSINEEKNNLDKKVSDASVSFRNTVNPKITKGDFESKTKQSIEKDFYSNSKNEVSDTSAIVTKQSKEVKKDKQDMIVKEQDENVLQSVYVLKEDELKIDEEHVLDVLSSIVLSGVYEKVYFTPKNIVQADVYDGYFNFVVGKSDMQVSISRFSENQAQEDVFKSVYNKTDLILQKLGINNYKISIFPKEEGYRAEIAIYFDGYRIFDVDSFIDYSNNADVIGGRIYLKSFSILKSVKMIDTKTAAKEFEKTYNLNDIDPSDIDIVYKKTGEFYIPVYIYIYENKIYWLEK</sequence>
<dbReference type="EMBL" id="AP024480">
    <property type="protein sequence ID" value="BCS82059.1"/>
    <property type="molecule type" value="Genomic_DNA"/>
</dbReference>
<proteinExistence type="predicted"/>
<feature type="compositionally biased region" description="Basic and acidic residues" evidence="1">
    <location>
        <begin position="96"/>
        <end position="107"/>
    </location>
</feature>
<evidence type="ECO:0000313" key="4">
    <source>
        <dbReference type="Proteomes" id="UP000663623"/>
    </source>
</evidence>
<feature type="compositionally biased region" description="Polar residues" evidence="1">
    <location>
        <begin position="145"/>
        <end position="158"/>
    </location>
</feature>
<feature type="compositionally biased region" description="Basic and acidic residues" evidence="1">
    <location>
        <begin position="133"/>
        <end position="144"/>
    </location>
</feature>
<feature type="transmembrane region" description="Helical" evidence="2">
    <location>
        <begin position="44"/>
        <end position="66"/>
    </location>
</feature>
<feature type="compositionally biased region" description="Basic and acidic residues" evidence="1">
    <location>
        <begin position="117"/>
        <end position="126"/>
    </location>
</feature>